<keyword evidence="6" id="KW-0482">Metalloprotease</keyword>
<dbReference type="GeneID" id="111348579"/>
<evidence type="ECO:0000256" key="6">
    <source>
        <dbReference type="ARBA" id="ARBA00023049"/>
    </source>
</evidence>
<dbReference type="Gene3D" id="3.40.630.10">
    <property type="entry name" value="Zn peptidases"/>
    <property type="match status" value="1"/>
</dbReference>
<comment type="similarity">
    <text evidence="2 7">Belongs to the peptidase M14 family.</text>
</comment>
<name>A0A9J7DRS8_SPOLT</name>
<dbReference type="SMART" id="SM00631">
    <property type="entry name" value="Zn_pept"/>
    <property type="match status" value="1"/>
</dbReference>
<dbReference type="PROSITE" id="PS52035">
    <property type="entry name" value="PEPTIDASE_M14"/>
    <property type="match status" value="1"/>
</dbReference>
<feature type="compositionally biased region" description="Basic and acidic residues" evidence="8">
    <location>
        <begin position="122"/>
        <end position="146"/>
    </location>
</feature>
<feature type="region of interest" description="Disordered" evidence="8">
    <location>
        <begin position="246"/>
        <end position="314"/>
    </location>
</feature>
<evidence type="ECO:0000256" key="3">
    <source>
        <dbReference type="ARBA" id="ARBA00022670"/>
    </source>
</evidence>
<feature type="chain" id="PRO_5039929541" evidence="9">
    <location>
        <begin position="23"/>
        <end position="642"/>
    </location>
</feature>
<dbReference type="AlphaFoldDB" id="A0A9J7DRS8"/>
<dbReference type="InterPro" id="IPR000834">
    <property type="entry name" value="Peptidase_M14"/>
</dbReference>
<feature type="compositionally biased region" description="Basic and acidic residues" evidence="8">
    <location>
        <begin position="246"/>
        <end position="260"/>
    </location>
</feature>
<proteinExistence type="inferred from homology"/>
<dbReference type="PANTHER" id="PTHR11705">
    <property type="entry name" value="PROTEASE FAMILY M14 CARBOXYPEPTIDASE A,B"/>
    <property type="match status" value="1"/>
</dbReference>
<comment type="cofactor">
    <cofactor evidence="1">
        <name>Zn(2+)</name>
        <dbReference type="ChEBI" id="CHEBI:29105"/>
    </cofactor>
</comment>
<comment type="caution">
    <text evidence="7">Lacks conserved residue(s) required for the propagation of feature annotation.</text>
</comment>
<evidence type="ECO:0000313" key="12">
    <source>
        <dbReference type="RefSeq" id="XP_022815012.1"/>
    </source>
</evidence>
<evidence type="ECO:0000256" key="9">
    <source>
        <dbReference type="SAM" id="SignalP"/>
    </source>
</evidence>
<gene>
    <name evidence="12" type="primary">LOC111348579</name>
</gene>
<dbReference type="GO" id="GO:0004181">
    <property type="term" value="F:metallocarboxypeptidase activity"/>
    <property type="evidence" value="ECO:0007669"/>
    <property type="project" value="InterPro"/>
</dbReference>
<feature type="compositionally biased region" description="Basic and acidic residues" evidence="8">
    <location>
        <begin position="152"/>
        <end position="162"/>
    </location>
</feature>
<evidence type="ECO:0000256" key="5">
    <source>
        <dbReference type="ARBA" id="ARBA00022833"/>
    </source>
</evidence>
<evidence type="ECO:0000256" key="7">
    <source>
        <dbReference type="PROSITE-ProRule" id="PRU01379"/>
    </source>
</evidence>
<keyword evidence="11" id="KW-1185">Reference proteome</keyword>
<sequence>MKMVRFVTLVAIFNVYLCAIRAENKETEKADNWTITTPEYPDGKRKNSANRSPKDQSEKKILRNKKVHHLRSATGAKADVMRFIKKNKAHIDDTTSSESSDTSEFEEIKYKDLKKGITKVPKKFDLNRSHNKEKNKDRNNKSQTIEKKKHIDRNEEIKESKKSTSNQNKNRNRNKEKYHTEERNREKSRVKERMKSRNRDKERTMNLNRNPEKMPEVFRLNENNSIPTTDRFKDMNINKLLRPIMEKNKKNKSDNQDKNSKIGVSAPLDPSNLRTPKKAPLGLRSTRMPPMSLNQLDDPVTTPTKWTKSNSGTPPNTLSPYAIMEQMKIVMDCFPHANATFETIGRTVEYNDIIIVKITDRKQRYFRADESKYIDEVPEKKIIFIVHGLSVMGMTKMLHLSSISELKILMSYYLNHLDKFDIFLIPLANPDGYSLSHNVEYGMMWNKNASPQEACRGVYLDRNFDVSWNSTRQISSCSQLFPGPAPFSEVETNAVRNIFHYFGHKILAYINVHSGTFDDKVFKGDAILYPRGYTELQTDDDKYIDLKGEVDESMKNASFQVMSVAVDTLYNWYGKISGSSVDYASTVYGIPYALEFVMQLYQEEGTNYSIQHFALTEIWNRLIDTVFNNMWKSLHGNEVRKK</sequence>
<feature type="domain" description="Peptidase M14" evidence="10">
    <location>
        <begin position="314"/>
        <end position="617"/>
    </location>
</feature>
<organism evidence="11 12">
    <name type="scientific">Spodoptera litura</name>
    <name type="common">Asian cotton leafworm</name>
    <dbReference type="NCBI Taxonomy" id="69820"/>
    <lineage>
        <taxon>Eukaryota</taxon>
        <taxon>Metazoa</taxon>
        <taxon>Ecdysozoa</taxon>
        <taxon>Arthropoda</taxon>
        <taxon>Hexapoda</taxon>
        <taxon>Insecta</taxon>
        <taxon>Pterygota</taxon>
        <taxon>Neoptera</taxon>
        <taxon>Endopterygota</taxon>
        <taxon>Lepidoptera</taxon>
        <taxon>Glossata</taxon>
        <taxon>Ditrysia</taxon>
        <taxon>Noctuoidea</taxon>
        <taxon>Noctuidae</taxon>
        <taxon>Amphipyrinae</taxon>
        <taxon>Spodoptera</taxon>
    </lineage>
</organism>
<dbReference type="GO" id="GO:0005615">
    <property type="term" value="C:extracellular space"/>
    <property type="evidence" value="ECO:0007669"/>
    <property type="project" value="TreeGrafter"/>
</dbReference>
<feature type="region of interest" description="Disordered" evidence="8">
    <location>
        <begin position="121"/>
        <end position="208"/>
    </location>
</feature>
<keyword evidence="9" id="KW-0732">Signal</keyword>
<dbReference type="Proteomes" id="UP000301870">
    <property type="component" value="Chromosome 1"/>
</dbReference>
<dbReference type="GO" id="GO:0006508">
    <property type="term" value="P:proteolysis"/>
    <property type="evidence" value="ECO:0007669"/>
    <property type="project" value="UniProtKB-KW"/>
</dbReference>
<feature type="compositionally biased region" description="Polar residues" evidence="8">
    <location>
        <begin position="301"/>
        <end position="314"/>
    </location>
</feature>
<dbReference type="GO" id="GO:0008270">
    <property type="term" value="F:zinc ion binding"/>
    <property type="evidence" value="ECO:0007669"/>
    <property type="project" value="InterPro"/>
</dbReference>
<evidence type="ECO:0000256" key="8">
    <source>
        <dbReference type="SAM" id="MobiDB-lite"/>
    </source>
</evidence>
<evidence type="ECO:0000256" key="4">
    <source>
        <dbReference type="ARBA" id="ARBA00022801"/>
    </source>
</evidence>
<keyword evidence="3" id="KW-0645">Protease</keyword>
<evidence type="ECO:0000259" key="10">
    <source>
        <dbReference type="PROSITE" id="PS52035"/>
    </source>
</evidence>
<protein>
    <submittedName>
        <fullName evidence="12">Uncharacterized protein LOC111348579 isoform X1</fullName>
    </submittedName>
</protein>
<keyword evidence="4" id="KW-0378">Hydrolase</keyword>
<keyword evidence="5" id="KW-0862">Zinc</keyword>
<dbReference type="SUPFAM" id="SSF53187">
    <property type="entry name" value="Zn-dependent exopeptidases"/>
    <property type="match status" value="1"/>
</dbReference>
<dbReference type="PANTHER" id="PTHR11705:SF143">
    <property type="entry name" value="SLL0236 PROTEIN"/>
    <property type="match status" value="1"/>
</dbReference>
<feature type="compositionally biased region" description="Basic and acidic residues" evidence="8">
    <location>
        <begin position="173"/>
        <end position="208"/>
    </location>
</feature>
<feature type="signal peptide" evidence="9">
    <location>
        <begin position="1"/>
        <end position="22"/>
    </location>
</feature>
<reference evidence="12" key="1">
    <citation type="submission" date="2025-08" db="UniProtKB">
        <authorList>
            <consortium name="RefSeq"/>
        </authorList>
    </citation>
    <scope>IDENTIFICATION</scope>
    <source>
        <strain evidence="12">Ishihara</strain>
        <tissue evidence="12">Whole body</tissue>
    </source>
</reference>
<accession>A0A9J7DRS8</accession>
<evidence type="ECO:0000313" key="11">
    <source>
        <dbReference type="Proteomes" id="UP000301870"/>
    </source>
</evidence>
<evidence type="ECO:0000256" key="1">
    <source>
        <dbReference type="ARBA" id="ARBA00001947"/>
    </source>
</evidence>
<dbReference type="KEGG" id="sliu:111348579"/>
<dbReference type="RefSeq" id="XP_022815012.1">
    <property type="nucleotide sequence ID" value="XM_022959244.1"/>
</dbReference>
<dbReference type="OrthoDB" id="3626597at2759"/>
<dbReference type="Pfam" id="PF00246">
    <property type="entry name" value="Peptidase_M14"/>
    <property type="match status" value="1"/>
</dbReference>
<feature type="region of interest" description="Disordered" evidence="8">
    <location>
        <begin position="33"/>
        <end position="58"/>
    </location>
</feature>
<evidence type="ECO:0000256" key="2">
    <source>
        <dbReference type="ARBA" id="ARBA00005988"/>
    </source>
</evidence>